<proteinExistence type="predicted"/>
<accession>A0ACC2V1K1</accession>
<keyword evidence="2" id="KW-1185">Reference proteome</keyword>
<evidence type="ECO:0000313" key="1">
    <source>
        <dbReference type="EMBL" id="KAJ9093220.1"/>
    </source>
</evidence>
<comment type="caution">
    <text evidence="1">The sequence shown here is derived from an EMBL/GenBank/DDBJ whole genome shotgun (WGS) entry which is preliminary data.</text>
</comment>
<dbReference type="EMBL" id="JASBWS010000159">
    <property type="protein sequence ID" value="KAJ9093220.1"/>
    <property type="molecule type" value="Genomic_DNA"/>
</dbReference>
<sequence length="71" mass="7804">MSKQGRRMIAKKTLSPELEDELKKLLDEGASRDLQAGTRPYNGGPHPATKSRTYNGTEAYLNAKIATLKDA</sequence>
<name>A0ACC2V1K1_9TREE</name>
<dbReference type="Proteomes" id="UP001230649">
    <property type="component" value="Unassembled WGS sequence"/>
</dbReference>
<protein>
    <submittedName>
        <fullName evidence="1">Uncharacterized protein</fullName>
    </submittedName>
</protein>
<evidence type="ECO:0000313" key="2">
    <source>
        <dbReference type="Proteomes" id="UP001230649"/>
    </source>
</evidence>
<gene>
    <name evidence="1" type="ORF">QFC20_007187</name>
</gene>
<reference evidence="1" key="1">
    <citation type="submission" date="2023-04" db="EMBL/GenBank/DDBJ databases">
        <title>Draft Genome sequencing of Naganishia species isolated from polar environments using Oxford Nanopore Technology.</title>
        <authorList>
            <person name="Leo P."/>
            <person name="Venkateswaran K."/>
        </authorList>
    </citation>
    <scope>NUCLEOTIDE SEQUENCE</scope>
    <source>
        <strain evidence="1">MNA-CCFEE 5262</strain>
    </source>
</reference>
<organism evidence="1 2">
    <name type="scientific">Naganishia adeliensis</name>
    <dbReference type="NCBI Taxonomy" id="92952"/>
    <lineage>
        <taxon>Eukaryota</taxon>
        <taxon>Fungi</taxon>
        <taxon>Dikarya</taxon>
        <taxon>Basidiomycota</taxon>
        <taxon>Agaricomycotina</taxon>
        <taxon>Tremellomycetes</taxon>
        <taxon>Filobasidiales</taxon>
        <taxon>Filobasidiaceae</taxon>
        <taxon>Naganishia</taxon>
    </lineage>
</organism>